<evidence type="ECO:0000256" key="3">
    <source>
        <dbReference type="ARBA" id="ARBA00022827"/>
    </source>
</evidence>
<dbReference type="GO" id="GO:0016491">
    <property type="term" value="F:oxidoreductase activity"/>
    <property type="evidence" value="ECO:0007669"/>
    <property type="project" value="UniProtKB-KW"/>
</dbReference>
<name>B9G681_ORYSJ</name>
<feature type="region of interest" description="Disordered" evidence="5">
    <location>
        <begin position="1"/>
        <end position="20"/>
    </location>
</feature>
<organism evidence="6">
    <name type="scientific">Oryza sativa subsp. japonica</name>
    <name type="common">Rice</name>
    <dbReference type="NCBI Taxonomy" id="39947"/>
    <lineage>
        <taxon>Eukaryota</taxon>
        <taxon>Viridiplantae</taxon>
        <taxon>Streptophyta</taxon>
        <taxon>Embryophyta</taxon>
        <taxon>Tracheophyta</taxon>
        <taxon>Spermatophyta</taxon>
        <taxon>Magnoliopsida</taxon>
        <taxon>Liliopsida</taxon>
        <taxon>Poales</taxon>
        <taxon>Poaceae</taxon>
        <taxon>BOP clade</taxon>
        <taxon>Oryzoideae</taxon>
        <taxon>Oryzeae</taxon>
        <taxon>Oryzinae</taxon>
        <taxon>Oryza</taxon>
        <taxon>Oryza sativa</taxon>
    </lineage>
</organism>
<keyword evidence="3" id="KW-0274">FAD</keyword>
<reference evidence="6" key="2">
    <citation type="submission" date="2008-12" db="EMBL/GenBank/DDBJ databases">
        <title>Improved gene annotation of the rice (Oryza sativa) genomes.</title>
        <authorList>
            <person name="Wang J."/>
            <person name="Li R."/>
            <person name="Fan W."/>
            <person name="Huang Q."/>
            <person name="Zhang J."/>
            <person name="Zhou Y."/>
            <person name="Hu Y."/>
            <person name="Zi S."/>
            <person name="Li J."/>
            <person name="Ni P."/>
            <person name="Zheng H."/>
            <person name="Zhang Y."/>
            <person name="Zhao M."/>
            <person name="Hao Q."/>
            <person name="McDermott J."/>
            <person name="Samudrala R."/>
            <person name="Kristiansen K."/>
            <person name="Wong G.K.-S."/>
        </authorList>
    </citation>
    <scope>NUCLEOTIDE SEQUENCE</scope>
</reference>
<evidence type="ECO:0000256" key="1">
    <source>
        <dbReference type="ARBA" id="ARBA00010790"/>
    </source>
</evidence>
<dbReference type="PANTHER" id="PTHR46056:SF2">
    <property type="entry name" value="OS10G0474800 PROTEIN"/>
    <property type="match status" value="1"/>
</dbReference>
<accession>B9G681</accession>
<protein>
    <submittedName>
        <fullName evidence="6">Uncharacterized protein</fullName>
    </submittedName>
</protein>
<dbReference type="PANTHER" id="PTHR46056">
    <property type="entry name" value="LONG-CHAIN-ALCOHOL OXIDASE"/>
    <property type="match status" value="1"/>
</dbReference>
<dbReference type="AlphaFoldDB" id="B9G681"/>
<dbReference type="EMBL" id="CM000147">
    <property type="protein sequence ID" value="EEE51128.1"/>
    <property type="molecule type" value="Genomic_DNA"/>
</dbReference>
<keyword evidence="4" id="KW-0560">Oxidoreductase</keyword>
<evidence type="ECO:0000256" key="2">
    <source>
        <dbReference type="ARBA" id="ARBA00022630"/>
    </source>
</evidence>
<reference evidence="6" key="1">
    <citation type="journal article" date="2005" name="PLoS Biol.">
        <title>The genomes of Oryza sativa: a history of duplications.</title>
        <authorList>
            <person name="Yu J."/>
            <person name="Wang J."/>
            <person name="Lin W."/>
            <person name="Li S."/>
            <person name="Li H."/>
            <person name="Zhou J."/>
            <person name="Ni P."/>
            <person name="Dong W."/>
            <person name="Hu S."/>
            <person name="Zeng C."/>
            <person name="Zhang J."/>
            <person name="Zhang Y."/>
            <person name="Li R."/>
            <person name="Xu Z."/>
            <person name="Li S."/>
            <person name="Li X."/>
            <person name="Zheng H."/>
            <person name="Cong L."/>
            <person name="Lin L."/>
            <person name="Yin J."/>
            <person name="Geng J."/>
            <person name="Li G."/>
            <person name="Shi J."/>
            <person name="Liu J."/>
            <person name="Lv H."/>
            <person name="Li J."/>
            <person name="Wang J."/>
            <person name="Deng Y."/>
            <person name="Ran L."/>
            <person name="Shi X."/>
            <person name="Wang X."/>
            <person name="Wu Q."/>
            <person name="Li C."/>
            <person name="Ren X."/>
            <person name="Wang J."/>
            <person name="Wang X."/>
            <person name="Li D."/>
            <person name="Liu D."/>
            <person name="Zhang X."/>
            <person name="Ji Z."/>
            <person name="Zhao W."/>
            <person name="Sun Y."/>
            <person name="Zhang Z."/>
            <person name="Bao J."/>
            <person name="Han Y."/>
            <person name="Dong L."/>
            <person name="Ji J."/>
            <person name="Chen P."/>
            <person name="Wu S."/>
            <person name="Liu J."/>
            <person name="Xiao Y."/>
            <person name="Bu D."/>
            <person name="Tan J."/>
            <person name="Yang L."/>
            <person name="Ye C."/>
            <person name="Zhang J."/>
            <person name="Xu J."/>
            <person name="Zhou Y."/>
            <person name="Yu Y."/>
            <person name="Zhang B."/>
            <person name="Zhuang S."/>
            <person name="Wei H."/>
            <person name="Liu B."/>
            <person name="Lei M."/>
            <person name="Yu H."/>
            <person name="Li Y."/>
            <person name="Xu H."/>
            <person name="Wei S."/>
            <person name="He X."/>
            <person name="Fang L."/>
            <person name="Zhang Z."/>
            <person name="Zhang Y."/>
            <person name="Huang X."/>
            <person name="Su Z."/>
            <person name="Tong W."/>
            <person name="Li J."/>
            <person name="Tong Z."/>
            <person name="Li S."/>
            <person name="Ye J."/>
            <person name="Wang L."/>
            <person name="Fang L."/>
            <person name="Lei T."/>
            <person name="Chen C."/>
            <person name="Chen H."/>
            <person name="Xu Z."/>
            <person name="Li H."/>
            <person name="Huang H."/>
            <person name="Zhang F."/>
            <person name="Xu H."/>
            <person name="Li N."/>
            <person name="Zhao C."/>
            <person name="Li S."/>
            <person name="Dong L."/>
            <person name="Huang Y."/>
            <person name="Li L."/>
            <person name="Xi Y."/>
            <person name="Qi Q."/>
            <person name="Li W."/>
            <person name="Zhang B."/>
            <person name="Hu W."/>
            <person name="Zhang Y."/>
            <person name="Tian X."/>
            <person name="Jiao Y."/>
            <person name="Liang X."/>
            <person name="Jin J."/>
            <person name="Gao L."/>
            <person name="Zheng W."/>
            <person name="Hao B."/>
            <person name="Liu S."/>
            <person name="Wang W."/>
            <person name="Yuan L."/>
            <person name="Cao M."/>
            <person name="McDermott J."/>
            <person name="Samudrala R."/>
            <person name="Wang J."/>
            <person name="Wong G.K."/>
            <person name="Yang H."/>
        </authorList>
    </citation>
    <scope>NUCLEOTIDE SEQUENCE [LARGE SCALE GENOMIC DNA]</scope>
</reference>
<feature type="region of interest" description="Disordered" evidence="5">
    <location>
        <begin position="191"/>
        <end position="217"/>
    </location>
</feature>
<comment type="similarity">
    <text evidence="1">Belongs to the GMC oxidoreductase family.</text>
</comment>
<keyword evidence="2" id="KW-0285">Flavoprotein</keyword>
<feature type="compositionally biased region" description="Pro residues" evidence="5">
    <location>
        <begin position="207"/>
        <end position="217"/>
    </location>
</feature>
<dbReference type="HOGENOM" id="CLU_131295_0_0_1"/>
<gene>
    <name evidence="6" type="ORF">OsJ_31871</name>
</gene>
<evidence type="ECO:0000256" key="5">
    <source>
        <dbReference type="SAM" id="MobiDB-lite"/>
    </source>
</evidence>
<evidence type="ECO:0000256" key="4">
    <source>
        <dbReference type="ARBA" id="ARBA00023002"/>
    </source>
</evidence>
<proteinExistence type="inferred from homology"/>
<evidence type="ECO:0000313" key="6">
    <source>
        <dbReference type="EMBL" id="EEE51128.1"/>
    </source>
</evidence>
<dbReference type="Proteomes" id="UP000007752">
    <property type="component" value="Chromosome 10"/>
</dbReference>
<sequence>MDQKAKEAAPAARGHPALRGPARRERYTHGLGAAQMGALRAMCGALIPALPAEEEDGARGGGDMDVERFYLATAAESTVPDEVAELTMTRCIWEAGVLVRIILWILATRVGTLALCGRRCVSGEFPYVRRFADMPVERREAALKRSRSSLPSSRSSATSSSTPRFQVLIYHIVDENLENPSWKAIGYSVPAAEEEPQKEEPTEATPTPAPATAPPCRPLDNGVVETKQLDDNALLMSLAEKGLALKTGASSPSAHHHTVLCDAVVVGSGCGGGVTAAVLASAG</sequence>